<dbReference type="Pfam" id="PF04851">
    <property type="entry name" value="ResIII"/>
    <property type="match status" value="1"/>
</dbReference>
<dbReference type="Pfam" id="PF18135">
    <property type="entry name" value="Type_ISP_C"/>
    <property type="match status" value="1"/>
</dbReference>
<sequence>MSTLEAILDELYFSATSESDKGTKFERLMAAYLRTDPQYADQFDEVWPWMEWPGRDGQGDHGIDLVAKERDTGDVVAIQCKFYDPRGTLQKPDIDSFLSASGKYPFRRRIIVSTTDRWGHNAEAAIHGQQIPVQRIRFKDLADSAIDWSQFSLATPEVLELKDKKQLRQHQTSAIADVIDGFKSRDRGKLIMACGTGKTFTSLRLAEQVVGAGGSVLFLVPSIALLSQSLREWTGEAEVELQAFAVCSDPKVSKMAAAASAEDISSVDLPLAATTNPNVLHERLTAAVPGRMRVVFATYQSIDVVAQAQATGGVDPFDLIVCDEAHRTTGVTLIDADESAFVKVHDADYILGERRLYMTATPRVYGDNTKVKAGEADAILASMDDESLYGPEFHRLGFGKAVSRGLLTDYKVLVLGVAEDAISQTFQAQLADDHLQLRLDQVAKMVGCWNGLAKRGESGFGFGDDVLPMTRAVAFASTIEASKSFAEKFTRITDHYIASHDFDAAFDDDENDHTPDRALRCEVDHVDGGMNALMRNDKLDWLRAAPAPDTCRILSNARCLSEGVDVPALDAVLFLNPRNSQVDVIQSVGRVMRLAPDKKYGYIILPVAVPAGLDPETALSSSRFKVVWDVLQALRAHDERFDAMINQIDLNKAPGERLEVIFTDMPPGADDESGKPATKTQQFEQSVLDLPAIGEWRDAIYAKIVAKVGTRRYWEDWASDIRQIAEQHTTRIAGILAQPSPELQEQFDAFLTGLQGNLNESIGRSDAIEMLSQHLITKPVFDALFEGYSFTEHNPVSRVMQTMVDALHEQNLETETLTLEGFYESVRLRAAGVENAAGKQKIITELYESFFKNAFPKTAESLGIVYTPTEVVDFIIRSVETILQTEFGASISDEGVHVLDPFTGTGTFIVRLLESGLIRAEDLLRKYTQELHANEILLLAYYIGAINVEATLHGLLKETDPAAGYVSFDGMVLTDTFQMTEDGDTMDAVMFPANNARVEAQKALDIRVIIGNPPYSVGQTSGNDNNANLKYPTLDKHIETTYAARSTAILKNSLYDSYIRAIRWASDRIGDEGVVGYVTNGGWIDSNTADGLRLTLADEFTSIYVYNLRGNQRTAGEQSRREGGKIFGSGSRNTVAILLLVRRRDRSGPATIHYRDIGDYLTREDKLHILDESDLVSLDWQTITPNAHGDWLNQRDDAYAQFKPLGDKTSPGGAIFRSHSGGLKTNRDAWVYNFSSQRVIESLGRLVDTFNKSVVASNLDRDPAKISWSRALEKLATRGRQLPQPSQNRVVTAAYRPFQKSAVYLDRTVIDFPGATPEYFPTPRTPNVGIYQVGAGSAVPFSVLMTDRLPDLHLTGAGSGGQYFPRWTYVRRDDADDLFSASGKAVEFDGYERVDNVTDKALADYRGRYGTDVTKDDIFYYIYGLLHSEDYRLRYAADLKKMLPRVPQVLAVEDFHAYVGAGRELATLHIGYEAVEPYPLTERVSGTGVDWELYRVHKMRFKGTGKNKDRSTIVYNSQIALGGIPESAHRYMLGSRSAIEWLVERYQVKTDKSSGIVNDPNDWAKVAGDPRYIVDLVKRIVTVSVETMNIVDGLPPLKLD</sequence>
<dbReference type="InterPro" id="IPR006935">
    <property type="entry name" value="Helicase/UvrB_N"/>
</dbReference>
<reference evidence="4" key="1">
    <citation type="journal article" date="2019" name="Int. J. Syst. Evol. Microbiol.">
        <title>The Global Catalogue of Microorganisms (GCM) 10K type strain sequencing project: providing services to taxonomists for standard genome sequencing and annotation.</title>
        <authorList>
            <consortium name="The Broad Institute Genomics Platform"/>
            <consortium name="The Broad Institute Genome Sequencing Center for Infectious Disease"/>
            <person name="Wu L."/>
            <person name="Ma J."/>
        </authorList>
    </citation>
    <scope>NUCLEOTIDE SEQUENCE [LARGE SCALE GENOMIC DNA]</scope>
    <source>
        <strain evidence="4">JCM 17459</strain>
    </source>
</reference>
<dbReference type="SUPFAM" id="SSF52540">
    <property type="entry name" value="P-loop containing nucleoside triphosphate hydrolases"/>
    <property type="match status" value="1"/>
</dbReference>
<dbReference type="Gene3D" id="3.40.50.300">
    <property type="entry name" value="P-loop containing nucleotide triphosphate hydrolases"/>
    <property type="match status" value="2"/>
</dbReference>
<proteinExistence type="predicted"/>
<evidence type="ECO:0000256" key="1">
    <source>
        <dbReference type="ARBA" id="ARBA00022747"/>
    </source>
</evidence>
<dbReference type="Pfam" id="PF13156">
    <property type="entry name" value="Mrr_cat_2"/>
    <property type="match status" value="1"/>
</dbReference>
<dbReference type="PANTHER" id="PTHR47396">
    <property type="entry name" value="TYPE I RESTRICTION ENZYME ECOKI R PROTEIN"/>
    <property type="match status" value="1"/>
</dbReference>
<dbReference type="InterPro" id="IPR003356">
    <property type="entry name" value="DNA_methylase_A-5"/>
</dbReference>
<keyword evidence="3" id="KW-0547">Nucleotide-binding</keyword>
<dbReference type="InterPro" id="IPR041635">
    <property type="entry name" value="Type_ISP_LLaBIII_C"/>
</dbReference>
<keyword evidence="3" id="KW-0067">ATP-binding</keyword>
<comment type="caution">
    <text evidence="3">The sequence shown here is derived from an EMBL/GenBank/DDBJ whole genome shotgun (WGS) entry which is preliminary data.</text>
</comment>
<dbReference type="Pfam" id="PF02384">
    <property type="entry name" value="N6_Mtase"/>
    <property type="match status" value="1"/>
</dbReference>
<accession>A0ABP6UQN0</accession>
<dbReference type="SUPFAM" id="SSF52980">
    <property type="entry name" value="Restriction endonuclease-like"/>
    <property type="match status" value="1"/>
</dbReference>
<dbReference type="PRINTS" id="PR00507">
    <property type="entry name" value="N12N6MTFRASE"/>
</dbReference>
<dbReference type="Proteomes" id="UP001499841">
    <property type="component" value="Unassembled WGS sequence"/>
</dbReference>
<dbReference type="InterPro" id="IPR002052">
    <property type="entry name" value="DNA_methylase_N6_adenine_CS"/>
</dbReference>
<organism evidence="3 4">
    <name type="scientific">Georgenia daeguensis</name>
    <dbReference type="NCBI Taxonomy" id="908355"/>
    <lineage>
        <taxon>Bacteria</taxon>
        <taxon>Bacillati</taxon>
        <taxon>Actinomycetota</taxon>
        <taxon>Actinomycetes</taxon>
        <taxon>Micrococcales</taxon>
        <taxon>Bogoriellaceae</taxon>
        <taxon>Georgenia</taxon>
    </lineage>
</organism>
<dbReference type="InterPro" id="IPR011856">
    <property type="entry name" value="tRNA_endonuc-like_dom_sf"/>
</dbReference>
<dbReference type="Gene3D" id="3.40.50.150">
    <property type="entry name" value="Vaccinia Virus protein VP39"/>
    <property type="match status" value="1"/>
</dbReference>
<dbReference type="CDD" id="cd22333">
    <property type="entry name" value="LlaBIII_nuclease-like"/>
    <property type="match status" value="1"/>
</dbReference>
<dbReference type="InterPro" id="IPR029063">
    <property type="entry name" value="SAM-dependent_MTases_sf"/>
</dbReference>
<dbReference type="InterPro" id="IPR027417">
    <property type="entry name" value="P-loop_NTPase"/>
</dbReference>
<dbReference type="Pfam" id="PF22240">
    <property type="entry name" value="ISP_coupler"/>
    <property type="match status" value="1"/>
</dbReference>
<dbReference type="GO" id="GO:0004386">
    <property type="term" value="F:helicase activity"/>
    <property type="evidence" value="ECO:0007669"/>
    <property type="project" value="UniProtKB-KW"/>
</dbReference>
<dbReference type="PROSITE" id="PS00092">
    <property type="entry name" value="N6_MTASE"/>
    <property type="match status" value="1"/>
</dbReference>
<evidence type="ECO:0000313" key="3">
    <source>
        <dbReference type="EMBL" id="GAA3512299.1"/>
    </source>
</evidence>
<evidence type="ECO:0000259" key="2">
    <source>
        <dbReference type="PROSITE" id="PS51192"/>
    </source>
</evidence>
<keyword evidence="4" id="KW-1185">Reference proteome</keyword>
<evidence type="ECO:0000313" key="4">
    <source>
        <dbReference type="Proteomes" id="UP001499841"/>
    </source>
</evidence>
<dbReference type="EMBL" id="BAABBA010000037">
    <property type="protein sequence ID" value="GAA3512299.1"/>
    <property type="molecule type" value="Genomic_DNA"/>
</dbReference>
<dbReference type="InterPro" id="IPR053980">
    <property type="entry name" value="ISP_coupler"/>
</dbReference>
<dbReference type="Pfam" id="PF00271">
    <property type="entry name" value="Helicase_C"/>
    <property type="match status" value="1"/>
</dbReference>
<dbReference type="InterPro" id="IPR014001">
    <property type="entry name" value="Helicase_ATP-bd"/>
</dbReference>
<protein>
    <submittedName>
        <fullName evidence="3">DEAD/DEAH box helicase</fullName>
    </submittedName>
</protein>
<dbReference type="SUPFAM" id="SSF53335">
    <property type="entry name" value="S-adenosyl-L-methionine-dependent methyltransferases"/>
    <property type="match status" value="1"/>
</dbReference>
<gene>
    <name evidence="3" type="ORF">GCM10022262_40390</name>
</gene>
<dbReference type="InterPro" id="IPR001650">
    <property type="entry name" value="Helicase_C-like"/>
</dbReference>
<dbReference type="InterPro" id="IPR039442">
    <property type="entry name" value="Mrr-like_dom"/>
</dbReference>
<dbReference type="SMART" id="SM00487">
    <property type="entry name" value="DEXDc"/>
    <property type="match status" value="1"/>
</dbReference>
<feature type="domain" description="Helicase ATP-binding" evidence="2">
    <location>
        <begin position="179"/>
        <end position="380"/>
    </location>
</feature>
<keyword evidence="3" id="KW-0378">Hydrolase</keyword>
<dbReference type="PROSITE" id="PS51192">
    <property type="entry name" value="HELICASE_ATP_BIND_1"/>
    <property type="match status" value="1"/>
</dbReference>
<dbReference type="InterPro" id="IPR011335">
    <property type="entry name" value="Restrct_endonuc-II-like"/>
</dbReference>
<keyword evidence="1" id="KW-0680">Restriction system</keyword>
<dbReference type="RefSeq" id="WP_345045270.1">
    <property type="nucleotide sequence ID" value="NZ_BAABBA010000037.1"/>
</dbReference>
<dbReference type="SMART" id="SM00490">
    <property type="entry name" value="HELICc"/>
    <property type="match status" value="1"/>
</dbReference>
<keyword evidence="3" id="KW-0347">Helicase</keyword>
<dbReference type="PANTHER" id="PTHR47396:SF1">
    <property type="entry name" value="ATP-DEPENDENT HELICASE IRC3-RELATED"/>
    <property type="match status" value="1"/>
</dbReference>
<dbReference type="InterPro" id="IPR050742">
    <property type="entry name" value="Helicase_Restrict-Modif_Enz"/>
</dbReference>
<dbReference type="CDD" id="cd18785">
    <property type="entry name" value="SF2_C"/>
    <property type="match status" value="1"/>
</dbReference>
<dbReference type="Gene3D" id="3.40.1350.10">
    <property type="match status" value="1"/>
</dbReference>
<name>A0ABP6UQN0_9MICO</name>